<evidence type="ECO:0000313" key="1">
    <source>
        <dbReference type="EMBL" id="MBP2478404.1"/>
    </source>
</evidence>
<reference evidence="1 2" key="1">
    <citation type="submission" date="2021-03" db="EMBL/GenBank/DDBJ databases">
        <title>Sequencing the genomes of 1000 actinobacteria strains.</title>
        <authorList>
            <person name="Klenk H.-P."/>
        </authorList>
    </citation>
    <scope>NUCLEOTIDE SEQUENCE [LARGE SCALE GENOMIC DNA]</scope>
    <source>
        <strain evidence="1 2">DSM 44580</strain>
    </source>
</reference>
<sequence>MITSTSAVTCAKPDCDTPRPANATARWRFCSTACKQAAYRVRCKGSRAEETPAALATLDEELHAAAIRLLMETYQRVEQMGDGEVPRSQLTAGLVELARHLTEVAVARDRAAGVPWSTIGNCLDIQLNTVRRKFGAPAAEKLAQFHLAEPESA</sequence>
<protein>
    <recommendedName>
        <fullName evidence="3">Helix-turn-helix DNA binding domain protein</fullName>
    </recommendedName>
</protein>
<evidence type="ECO:0008006" key="3">
    <source>
        <dbReference type="Google" id="ProtNLM"/>
    </source>
</evidence>
<keyword evidence="2" id="KW-1185">Reference proteome</keyword>
<dbReference type="EMBL" id="JAGIOO010000001">
    <property type="protein sequence ID" value="MBP2478404.1"/>
    <property type="molecule type" value="Genomic_DNA"/>
</dbReference>
<evidence type="ECO:0000313" key="2">
    <source>
        <dbReference type="Proteomes" id="UP001519363"/>
    </source>
</evidence>
<dbReference type="Proteomes" id="UP001519363">
    <property type="component" value="Unassembled WGS sequence"/>
</dbReference>
<dbReference type="RefSeq" id="WP_086789756.1">
    <property type="nucleotide sequence ID" value="NZ_JAGIOO010000001.1"/>
</dbReference>
<accession>A0ABS5AQB1</accession>
<organism evidence="1 2">
    <name type="scientific">Crossiella equi</name>
    <dbReference type="NCBI Taxonomy" id="130796"/>
    <lineage>
        <taxon>Bacteria</taxon>
        <taxon>Bacillati</taxon>
        <taxon>Actinomycetota</taxon>
        <taxon>Actinomycetes</taxon>
        <taxon>Pseudonocardiales</taxon>
        <taxon>Pseudonocardiaceae</taxon>
        <taxon>Crossiella</taxon>
    </lineage>
</organism>
<gene>
    <name evidence="1" type="ORF">JOF53_007276</name>
</gene>
<comment type="caution">
    <text evidence="1">The sequence shown here is derived from an EMBL/GenBank/DDBJ whole genome shotgun (WGS) entry which is preliminary data.</text>
</comment>
<name>A0ABS5AQB1_9PSEU</name>
<proteinExistence type="predicted"/>